<name>A0ABV8CZX4_9STRE</name>
<keyword evidence="3" id="KW-1185">Reference proteome</keyword>
<evidence type="ECO:0000313" key="2">
    <source>
        <dbReference type="EMBL" id="MFC3931626.1"/>
    </source>
</evidence>
<keyword evidence="1" id="KW-0472">Membrane</keyword>
<dbReference type="RefSeq" id="WP_380429971.1">
    <property type="nucleotide sequence ID" value="NZ_JBHSAC010000020.1"/>
</dbReference>
<gene>
    <name evidence="2" type="ORF">ACFOSE_02305</name>
</gene>
<keyword evidence="1" id="KW-1133">Transmembrane helix</keyword>
<protein>
    <submittedName>
        <fullName evidence="2">DUF3165 family protein</fullName>
    </submittedName>
</protein>
<dbReference type="Pfam" id="PF11364">
    <property type="entry name" value="DUF3165"/>
    <property type="match status" value="1"/>
</dbReference>
<accession>A0ABV8CZX4</accession>
<dbReference type="EMBL" id="JBHSAC010000020">
    <property type="protein sequence ID" value="MFC3931626.1"/>
    <property type="molecule type" value="Genomic_DNA"/>
</dbReference>
<dbReference type="InterPro" id="IPR021506">
    <property type="entry name" value="DUF3165"/>
</dbReference>
<proteinExistence type="predicted"/>
<organism evidence="2 3">
    <name type="scientific">Streptococcus dentapri</name>
    <dbReference type="NCBI Taxonomy" id="573564"/>
    <lineage>
        <taxon>Bacteria</taxon>
        <taxon>Bacillati</taxon>
        <taxon>Bacillota</taxon>
        <taxon>Bacilli</taxon>
        <taxon>Lactobacillales</taxon>
        <taxon>Streptococcaceae</taxon>
        <taxon>Streptococcus</taxon>
    </lineage>
</organism>
<evidence type="ECO:0000313" key="3">
    <source>
        <dbReference type="Proteomes" id="UP001595901"/>
    </source>
</evidence>
<evidence type="ECO:0000256" key="1">
    <source>
        <dbReference type="SAM" id="Phobius"/>
    </source>
</evidence>
<reference evidence="3" key="1">
    <citation type="journal article" date="2019" name="Int. J. Syst. Evol. Microbiol.">
        <title>The Global Catalogue of Microorganisms (GCM) 10K type strain sequencing project: providing services to taxonomists for standard genome sequencing and annotation.</title>
        <authorList>
            <consortium name="The Broad Institute Genomics Platform"/>
            <consortium name="The Broad Institute Genome Sequencing Center for Infectious Disease"/>
            <person name="Wu L."/>
            <person name="Ma J."/>
        </authorList>
    </citation>
    <scope>NUCLEOTIDE SEQUENCE [LARGE SCALE GENOMIC DNA]</scope>
    <source>
        <strain evidence="3">CCUG 58728</strain>
    </source>
</reference>
<feature type="transmembrane region" description="Helical" evidence="1">
    <location>
        <begin position="27"/>
        <end position="47"/>
    </location>
</feature>
<sequence>MFYFIVAILIALYYFFAAPKTVKNTMNMITTMAIIAVLLVLSVMGFVRLLQSPPEVFVSIAMIGLAYYSLKDILKLSAKPNKHSRYIVGLKDYLIHHFRS</sequence>
<keyword evidence="1" id="KW-0812">Transmembrane</keyword>
<dbReference type="Proteomes" id="UP001595901">
    <property type="component" value="Unassembled WGS sequence"/>
</dbReference>
<comment type="caution">
    <text evidence="2">The sequence shown here is derived from an EMBL/GenBank/DDBJ whole genome shotgun (WGS) entry which is preliminary data.</text>
</comment>